<evidence type="ECO:0000256" key="6">
    <source>
        <dbReference type="NCBIfam" id="TIGR03413"/>
    </source>
</evidence>
<dbReference type="CDD" id="cd07723">
    <property type="entry name" value="hydroxyacylglutathione_hydrolase_MBL-fold"/>
    <property type="match status" value="1"/>
</dbReference>
<accession>A0A1E3H8K7</accession>
<feature type="region of interest" description="Disordered" evidence="7">
    <location>
        <begin position="178"/>
        <end position="199"/>
    </location>
</feature>
<keyword evidence="5" id="KW-0862">Zinc</keyword>
<dbReference type="EMBL" id="MCRJ01000001">
    <property type="protein sequence ID" value="ODN72643.1"/>
    <property type="molecule type" value="Genomic_DNA"/>
</dbReference>
<dbReference type="AlphaFoldDB" id="A0A1E3H8K7"/>
<keyword evidence="3" id="KW-0479">Metal-binding</keyword>
<evidence type="ECO:0000256" key="2">
    <source>
        <dbReference type="ARBA" id="ARBA00006759"/>
    </source>
</evidence>
<dbReference type="Proteomes" id="UP000094622">
    <property type="component" value="Unassembled WGS sequence"/>
</dbReference>
<dbReference type="PATRIC" id="fig|1439726.3.peg.141"/>
<protein>
    <recommendedName>
        <fullName evidence="6">Hydroxyacylglutathione hydrolase</fullName>
        <ecNumber evidence="6">3.1.2.6</ecNumber>
    </recommendedName>
</protein>
<dbReference type="InterPro" id="IPR017782">
    <property type="entry name" value="Hydroxyacylglutathione_Hdrlase"/>
</dbReference>
<dbReference type="InterPro" id="IPR050110">
    <property type="entry name" value="Glyoxalase_II_hydrolase"/>
</dbReference>
<dbReference type="NCBIfam" id="TIGR03413">
    <property type="entry name" value="GSH_gloB"/>
    <property type="match status" value="1"/>
</dbReference>
<evidence type="ECO:0000256" key="5">
    <source>
        <dbReference type="ARBA" id="ARBA00022833"/>
    </source>
</evidence>
<dbReference type="GO" id="GO:0019243">
    <property type="term" value="P:methylglyoxal catabolic process to D-lactate via S-lactoyl-glutathione"/>
    <property type="evidence" value="ECO:0007669"/>
    <property type="project" value="UniProtKB-UniRule"/>
</dbReference>
<keyword evidence="4 9" id="KW-0378">Hydrolase</keyword>
<dbReference type="SUPFAM" id="SSF56281">
    <property type="entry name" value="Metallo-hydrolase/oxidoreductase"/>
    <property type="match status" value="1"/>
</dbReference>
<dbReference type="PANTHER" id="PTHR43705:SF1">
    <property type="entry name" value="HYDROXYACYLGLUTATHIONE HYDROLASE GLOB"/>
    <property type="match status" value="1"/>
</dbReference>
<evidence type="ECO:0000259" key="8">
    <source>
        <dbReference type="SMART" id="SM00849"/>
    </source>
</evidence>
<evidence type="ECO:0000256" key="4">
    <source>
        <dbReference type="ARBA" id="ARBA00022801"/>
    </source>
</evidence>
<dbReference type="Gene3D" id="3.60.15.10">
    <property type="entry name" value="Ribonuclease Z/Hydroxyacylglutathione hydrolase-like"/>
    <property type="match status" value="1"/>
</dbReference>
<dbReference type="InterPro" id="IPR035680">
    <property type="entry name" value="Clx_II_MBL"/>
</dbReference>
<comment type="caution">
    <text evidence="9">The sequence shown here is derived from an EMBL/GenBank/DDBJ whole genome shotgun (WGS) entry which is preliminary data.</text>
</comment>
<dbReference type="InterPro" id="IPR036866">
    <property type="entry name" value="RibonucZ/Hydroxyglut_hydro"/>
</dbReference>
<dbReference type="PANTHER" id="PTHR43705">
    <property type="entry name" value="HYDROXYACYLGLUTATHIONE HYDROLASE"/>
    <property type="match status" value="1"/>
</dbReference>
<dbReference type="InterPro" id="IPR001279">
    <property type="entry name" value="Metallo-B-lactamas"/>
</dbReference>
<comment type="similarity">
    <text evidence="2">Belongs to the metallo-beta-lactamase superfamily. Glyoxalase II family.</text>
</comment>
<sequence length="199" mass="21209">MEDIQIALVPCLSDNYAVLLHVPSTGATILVDAPAPQPIAQTLTRNGWDLTCILITHHHSDHIDGLMSLKSASNATVVGPALDQNRIPGIDVAVNDGDEINASGLAVKVIATPGHTSGHISFWFPDMGVVFTADSLFALGCGRIFEGTPEIMMTSLKKLAALPPETRVFCGHEYTLSTPASPSPSTRPTRRWRTGCARS</sequence>
<evidence type="ECO:0000256" key="3">
    <source>
        <dbReference type="ARBA" id="ARBA00022723"/>
    </source>
</evidence>
<proteinExistence type="inferred from homology"/>
<reference evidence="9 10" key="1">
    <citation type="submission" date="2016-07" db="EMBL/GenBank/DDBJ databases">
        <title>Draft Genome Sequence of Methylobrevis pamukkalensis PK2.</title>
        <authorList>
            <person name="Vasilenko O.V."/>
            <person name="Doronina N.V."/>
            <person name="Shmareva M.N."/>
            <person name="Tarlachkov S.V."/>
            <person name="Mustakhimov I."/>
            <person name="Trotsenko Y.A."/>
        </authorList>
    </citation>
    <scope>NUCLEOTIDE SEQUENCE [LARGE SCALE GENOMIC DNA]</scope>
    <source>
        <strain evidence="9 10">PK2</strain>
    </source>
</reference>
<evidence type="ECO:0000256" key="1">
    <source>
        <dbReference type="ARBA" id="ARBA00001947"/>
    </source>
</evidence>
<organism evidence="9 10">
    <name type="scientific">Methylobrevis pamukkalensis</name>
    <dbReference type="NCBI Taxonomy" id="1439726"/>
    <lineage>
        <taxon>Bacteria</taxon>
        <taxon>Pseudomonadati</taxon>
        <taxon>Pseudomonadota</taxon>
        <taxon>Alphaproteobacteria</taxon>
        <taxon>Hyphomicrobiales</taxon>
        <taxon>Pleomorphomonadaceae</taxon>
        <taxon>Methylobrevis</taxon>
    </lineage>
</organism>
<dbReference type="GO" id="GO:0004416">
    <property type="term" value="F:hydroxyacylglutathione hydrolase activity"/>
    <property type="evidence" value="ECO:0007669"/>
    <property type="project" value="UniProtKB-UniRule"/>
</dbReference>
<name>A0A1E3H8K7_9HYPH</name>
<evidence type="ECO:0000313" key="9">
    <source>
        <dbReference type="EMBL" id="ODN72643.1"/>
    </source>
</evidence>
<dbReference type="Pfam" id="PF00753">
    <property type="entry name" value="Lactamase_B"/>
    <property type="match status" value="1"/>
</dbReference>
<dbReference type="GO" id="GO:0046872">
    <property type="term" value="F:metal ion binding"/>
    <property type="evidence" value="ECO:0007669"/>
    <property type="project" value="UniProtKB-KW"/>
</dbReference>
<evidence type="ECO:0000313" key="10">
    <source>
        <dbReference type="Proteomes" id="UP000094622"/>
    </source>
</evidence>
<feature type="domain" description="Metallo-beta-lactamase" evidence="8">
    <location>
        <begin position="14"/>
        <end position="172"/>
    </location>
</feature>
<dbReference type="SMART" id="SM00849">
    <property type="entry name" value="Lactamase_B"/>
    <property type="match status" value="1"/>
</dbReference>
<evidence type="ECO:0000256" key="7">
    <source>
        <dbReference type="SAM" id="MobiDB-lite"/>
    </source>
</evidence>
<comment type="cofactor">
    <cofactor evidence="1">
        <name>Zn(2+)</name>
        <dbReference type="ChEBI" id="CHEBI:29105"/>
    </cofactor>
</comment>
<dbReference type="EC" id="3.1.2.6" evidence="6"/>
<gene>
    <name evidence="9" type="primary">gloB_2</name>
    <name evidence="9" type="ORF">A6302_00136</name>
</gene>
<keyword evidence="10" id="KW-1185">Reference proteome</keyword>
<feature type="compositionally biased region" description="Low complexity" evidence="7">
    <location>
        <begin position="178"/>
        <end position="187"/>
    </location>
</feature>
<dbReference type="PIRSF" id="PIRSF005457">
    <property type="entry name" value="Glx"/>
    <property type="match status" value="1"/>
</dbReference>